<dbReference type="SMART" id="SM01381">
    <property type="entry name" value="7TM_GPCR_Srsx"/>
    <property type="match status" value="1"/>
</dbReference>
<feature type="transmembrane region" description="Helical" evidence="10">
    <location>
        <begin position="108"/>
        <end position="133"/>
    </location>
</feature>
<evidence type="ECO:0000256" key="8">
    <source>
        <dbReference type="ARBA" id="ARBA00023224"/>
    </source>
</evidence>
<evidence type="ECO:0000256" key="4">
    <source>
        <dbReference type="ARBA" id="ARBA00022989"/>
    </source>
</evidence>
<evidence type="ECO:0000256" key="1">
    <source>
        <dbReference type="ARBA" id="ARBA00004141"/>
    </source>
</evidence>
<dbReference type="GO" id="GO:0004930">
    <property type="term" value="F:G protein-coupled receptor activity"/>
    <property type="evidence" value="ECO:0007669"/>
    <property type="project" value="UniProtKB-KW"/>
</dbReference>
<protein>
    <recommendedName>
        <fullName evidence="11">G-protein coupled receptors family 1 profile domain-containing protein</fullName>
    </recommendedName>
</protein>
<dbReference type="Proteomes" id="UP001519460">
    <property type="component" value="Unassembled WGS sequence"/>
</dbReference>
<keyword evidence="8" id="KW-0807">Transducer</keyword>
<dbReference type="CDD" id="cd00637">
    <property type="entry name" value="7tm_classA_rhodopsin-like"/>
    <property type="match status" value="1"/>
</dbReference>
<feature type="region of interest" description="Disordered" evidence="9">
    <location>
        <begin position="397"/>
        <end position="425"/>
    </location>
</feature>
<evidence type="ECO:0000256" key="7">
    <source>
        <dbReference type="ARBA" id="ARBA00023170"/>
    </source>
</evidence>
<evidence type="ECO:0000256" key="3">
    <source>
        <dbReference type="ARBA" id="ARBA00022692"/>
    </source>
</evidence>
<gene>
    <name evidence="12" type="ORF">BaRGS_00015476</name>
</gene>
<evidence type="ECO:0000313" key="12">
    <source>
        <dbReference type="EMBL" id="KAK7493350.1"/>
    </source>
</evidence>
<comment type="subcellular location">
    <subcellularLocation>
        <location evidence="1">Membrane</location>
        <topology evidence="1">Multi-pass membrane protein</topology>
    </subcellularLocation>
</comment>
<feature type="transmembrane region" description="Helical" evidence="10">
    <location>
        <begin position="301"/>
        <end position="324"/>
    </location>
</feature>
<dbReference type="AlphaFoldDB" id="A0ABD0L217"/>
<feature type="transmembrane region" description="Helical" evidence="10">
    <location>
        <begin position="32"/>
        <end position="56"/>
    </location>
</feature>
<proteinExistence type="inferred from homology"/>
<dbReference type="GO" id="GO:0016020">
    <property type="term" value="C:membrane"/>
    <property type="evidence" value="ECO:0007669"/>
    <property type="project" value="UniProtKB-SubCell"/>
</dbReference>
<name>A0ABD0L217_9CAEN</name>
<feature type="transmembrane region" description="Helical" evidence="10">
    <location>
        <begin position="263"/>
        <end position="281"/>
    </location>
</feature>
<feature type="transmembrane region" description="Helical" evidence="10">
    <location>
        <begin position="68"/>
        <end position="88"/>
    </location>
</feature>
<evidence type="ECO:0000256" key="6">
    <source>
        <dbReference type="ARBA" id="ARBA00023136"/>
    </source>
</evidence>
<accession>A0ABD0L217</accession>
<feature type="domain" description="G-protein coupled receptors family 1 profile" evidence="11">
    <location>
        <begin position="47"/>
        <end position="321"/>
    </location>
</feature>
<dbReference type="SUPFAM" id="SSF81321">
    <property type="entry name" value="Family A G protein-coupled receptor-like"/>
    <property type="match status" value="1"/>
</dbReference>
<evidence type="ECO:0000256" key="10">
    <source>
        <dbReference type="SAM" id="Phobius"/>
    </source>
</evidence>
<reference evidence="12 13" key="1">
    <citation type="journal article" date="2023" name="Sci. Data">
        <title>Genome assembly of the Korean intertidal mud-creeper Batillaria attramentaria.</title>
        <authorList>
            <person name="Patra A.K."/>
            <person name="Ho P.T."/>
            <person name="Jun S."/>
            <person name="Lee S.J."/>
            <person name="Kim Y."/>
            <person name="Won Y.J."/>
        </authorList>
    </citation>
    <scope>NUCLEOTIDE SEQUENCE [LARGE SCALE GENOMIC DNA]</scope>
    <source>
        <strain evidence="12">Wonlab-2016</strain>
    </source>
</reference>
<keyword evidence="6 10" id="KW-0472">Membrane</keyword>
<evidence type="ECO:0000256" key="5">
    <source>
        <dbReference type="ARBA" id="ARBA00023040"/>
    </source>
</evidence>
<keyword evidence="3 10" id="KW-0812">Transmembrane</keyword>
<dbReference type="PANTHER" id="PTHR45695:SF9">
    <property type="entry name" value="LEUCOKININ RECEPTOR"/>
    <property type="match status" value="1"/>
</dbReference>
<evidence type="ECO:0000256" key="2">
    <source>
        <dbReference type="ARBA" id="ARBA00010663"/>
    </source>
</evidence>
<dbReference type="PRINTS" id="PR00237">
    <property type="entry name" value="GPCRRHODOPSN"/>
</dbReference>
<keyword evidence="5" id="KW-0297">G-protein coupled receptor</keyword>
<organism evidence="12 13">
    <name type="scientific">Batillaria attramentaria</name>
    <dbReference type="NCBI Taxonomy" id="370345"/>
    <lineage>
        <taxon>Eukaryota</taxon>
        <taxon>Metazoa</taxon>
        <taxon>Spiralia</taxon>
        <taxon>Lophotrochozoa</taxon>
        <taxon>Mollusca</taxon>
        <taxon>Gastropoda</taxon>
        <taxon>Caenogastropoda</taxon>
        <taxon>Sorbeoconcha</taxon>
        <taxon>Cerithioidea</taxon>
        <taxon>Batillariidae</taxon>
        <taxon>Batillaria</taxon>
    </lineage>
</organism>
<evidence type="ECO:0000259" key="11">
    <source>
        <dbReference type="PROSITE" id="PS50262"/>
    </source>
</evidence>
<dbReference type="PRINTS" id="PR01012">
    <property type="entry name" value="NRPEPTIDEYR"/>
</dbReference>
<evidence type="ECO:0000313" key="13">
    <source>
        <dbReference type="Proteomes" id="UP001519460"/>
    </source>
</evidence>
<keyword evidence="13" id="KW-1185">Reference proteome</keyword>
<feature type="transmembrane region" description="Helical" evidence="10">
    <location>
        <begin position="205"/>
        <end position="229"/>
    </location>
</feature>
<dbReference type="Pfam" id="PF00001">
    <property type="entry name" value="7tm_1"/>
    <property type="match status" value="1"/>
</dbReference>
<comment type="caution">
    <text evidence="12">The sequence shown here is derived from an EMBL/GenBank/DDBJ whole genome shotgun (WGS) entry which is preliminary data.</text>
</comment>
<feature type="compositionally biased region" description="Acidic residues" evidence="9">
    <location>
        <begin position="407"/>
        <end position="425"/>
    </location>
</feature>
<dbReference type="Gene3D" id="1.20.1070.10">
    <property type="entry name" value="Rhodopsin 7-helix transmembrane proteins"/>
    <property type="match status" value="1"/>
</dbReference>
<dbReference type="PROSITE" id="PS50262">
    <property type="entry name" value="G_PROTEIN_RECEP_F1_2"/>
    <property type="match status" value="1"/>
</dbReference>
<dbReference type="InterPro" id="IPR000276">
    <property type="entry name" value="GPCR_Rhodpsn"/>
</dbReference>
<comment type="similarity">
    <text evidence="2">Belongs to the G-protein coupled receptor 1 family.</text>
</comment>
<feature type="transmembrane region" description="Helical" evidence="10">
    <location>
        <begin position="145"/>
        <end position="169"/>
    </location>
</feature>
<keyword evidence="7" id="KW-0675">Receptor</keyword>
<dbReference type="EMBL" id="JACVVK020000094">
    <property type="protein sequence ID" value="KAK7493350.1"/>
    <property type="molecule type" value="Genomic_DNA"/>
</dbReference>
<sequence length="425" mass="47578">MSGCKPVVERDFTAVPYPGNLPEPMPTWEKGLKIGACVCVEFVALFGNLLLIAVVLRTPRMRSTINCYIANMALADLMVALGPMWIHVTSDVIDGWPLGGFLCKFNSLVQVTAMVASVMTLMAIAGDRFFAIIFPLKSRVTERRVSFVVIFIWLSALGIGLPPLFFYTYTERQWKDYLESFCTDVWPAVVSDDGECDQGLTSKQAYWTVVSVVLNWLPMAVMVAVYAVIIHRLRFSRVQPSAGRNKSLMSAVQRRSKRKVVKMLVAVLISFMVCTIPFQVTNLYPLYSHDMNEKLPAWHKTVYFAAVFLMYTNSAINPILYGGLNENFRRGARDLFNSLLGRQTAPNLTYTTNLTMPRYPPVSVVHNEAERIAVKEGGDKNSLRQLAESAAYVYMNTALPSKPADQPPDEDDVESGENGDIESRH</sequence>
<dbReference type="InterPro" id="IPR017452">
    <property type="entry name" value="GPCR_Rhodpsn_7TM"/>
</dbReference>
<keyword evidence="4 10" id="KW-1133">Transmembrane helix</keyword>
<evidence type="ECO:0000256" key="9">
    <source>
        <dbReference type="SAM" id="MobiDB-lite"/>
    </source>
</evidence>
<dbReference type="InterPro" id="IPR000611">
    <property type="entry name" value="NPY_rcpt"/>
</dbReference>
<dbReference type="PANTHER" id="PTHR45695">
    <property type="entry name" value="LEUCOKININ RECEPTOR-RELATED"/>
    <property type="match status" value="1"/>
</dbReference>